<reference evidence="2" key="1">
    <citation type="journal article" date="2019" name="Int. J. Syst. Evol. Microbiol.">
        <title>The Global Catalogue of Microorganisms (GCM) 10K type strain sequencing project: providing services to taxonomists for standard genome sequencing and annotation.</title>
        <authorList>
            <consortium name="The Broad Institute Genomics Platform"/>
            <consortium name="The Broad Institute Genome Sequencing Center for Infectious Disease"/>
            <person name="Wu L."/>
            <person name="Ma J."/>
        </authorList>
    </citation>
    <scope>NUCLEOTIDE SEQUENCE [LARGE SCALE GENOMIC DNA]</scope>
    <source>
        <strain evidence="2">NBRC 103632</strain>
    </source>
</reference>
<gene>
    <name evidence="1" type="ORF">GCM10007890_63190</name>
</gene>
<dbReference type="Proteomes" id="UP001157440">
    <property type="component" value="Unassembled WGS sequence"/>
</dbReference>
<organism evidence="1 2">
    <name type="scientific">Methylobacterium tardum</name>
    <dbReference type="NCBI Taxonomy" id="374432"/>
    <lineage>
        <taxon>Bacteria</taxon>
        <taxon>Pseudomonadati</taxon>
        <taxon>Pseudomonadota</taxon>
        <taxon>Alphaproteobacteria</taxon>
        <taxon>Hyphomicrobiales</taxon>
        <taxon>Methylobacteriaceae</taxon>
        <taxon>Methylobacterium</taxon>
    </lineage>
</organism>
<name>A0AA37TNB0_9HYPH</name>
<comment type="caution">
    <text evidence="1">The sequence shown here is derived from an EMBL/GenBank/DDBJ whole genome shotgun (WGS) entry which is preliminary data.</text>
</comment>
<proteinExistence type="predicted"/>
<protein>
    <submittedName>
        <fullName evidence="1">Uncharacterized protein</fullName>
    </submittedName>
</protein>
<sequence>MVEGWADTDDVFETLLRRTITESVIGGLDHGVVRDEDLVLRLRDYERRARAEQLSSQTLQVITSARRLLGDRSGQDGIGGGRSR</sequence>
<evidence type="ECO:0000313" key="2">
    <source>
        <dbReference type="Proteomes" id="UP001157440"/>
    </source>
</evidence>
<keyword evidence="2" id="KW-1185">Reference proteome</keyword>
<evidence type="ECO:0000313" key="1">
    <source>
        <dbReference type="EMBL" id="GLS74303.1"/>
    </source>
</evidence>
<dbReference type="EMBL" id="BSPL01000035">
    <property type="protein sequence ID" value="GLS74303.1"/>
    <property type="molecule type" value="Genomic_DNA"/>
</dbReference>
<dbReference type="AlphaFoldDB" id="A0AA37TNB0"/>
<accession>A0AA37TNB0</accession>